<dbReference type="Proteomes" id="UP000479526">
    <property type="component" value="Unassembled WGS sequence"/>
</dbReference>
<sequence length="154" mass="16326">MTTSPTPAAQARQCPVCRASITAATTGRPARYCGTPCRQAAHRARRRAAEAARAVDWTRQRLAADLDRIRQLTDKLAAAGTAALESAALNEDSVDGQALPGIATGWETGLADLARHAARVLHGIESAAREHGRHVADYRHAARQGGLTDPESQS</sequence>
<name>A0A7C9NTH9_9ACTN</name>
<dbReference type="RefSeq" id="WP_202611039.1">
    <property type="nucleotide sequence ID" value="NZ_WXEW01000018.1"/>
</dbReference>
<keyword evidence="2" id="KW-1185">Reference proteome</keyword>
<organism evidence="1 2">
    <name type="scientific">Herbidospora solisilvae</name>
    <dbReference type="NCBI Taxonomy" id="2696284"/>
    <lineage>
        <taxon>Bacteria</taxon>
        <taxon>Bacillati</taxon>
        <taxon>Actinomycetota</taxon>
        <taxon>Actinomycetes</taxon>
        <taxon>Streptosporangiales</taxon>
        <taxon>Streptosporangiaceae</taxon>
        <taxon>Herbidospora</taxon>
    </lineage>
</organism>
<comment type="caution">
    <text evidence="1">The sequence shown here is derived from an EMBL/GenBank/DDBJ whole genome shotgun (WGS) entry which is preliminary data.</text>
</comment>
<accession>A0A7C9NTH9</accession>
<protein>
    <submittedName>
        <fullName evidence="1">Uncharacterized protein</fullName>
    </submittedName>
</protein>
<proteinExistence type="predicted"/>
<evidence type="ECO:0000313" key="1">
    <source>
        <dbReference type="EMBL" id="NAS27476.1"/>
    </source>
</evidence>
<dbReference type="EMBL" id="WXEW01000018">
    <property type="protein sequence ID" value="NAS27476.1"/>
    <property type="molecule type" value="Genomic_DNA"/>
</dbReference>
<gene>
    <name evidence="1" type="ORF">GT755_38145</name>
</gene>
<reference evidence="1 2" key="1">
    <citation type="submission" date="2020-01" db="EMBL/GenBank/DDBJ databases">
        <title>Herbidospora sp. NEAU-GS84 nov., a novel actinomycete isolated from soil.</title>
        <authorList>
            <person name="Han L."/>
        </authorList>
    </citation>
    <scope>NUCLEOTIDE SEQUENCE [LARGE SCALE GENOMIC DNA]</scope>
    <source>
        <strain evidence="1 2">NEAU-GS84</strain>
    </source>
</reference>
<evidence type="ECO:0000313" key="2">
    <source>
        <dbReference type="Proteomes" id="UP000479526"/>
    </source>
</evidence>
<dbReference type="AlphaFoldDB" id="A0A7C9NTH9"/>